<dbReference type="Gene3D" id="3.10.129.10">
    <property type="entry name" value="Hotdog Thioesterase"/>
    <property type="match status" value="1"/>
</dbReference>
<keyword evidence="3" id="KW-1185">Reference proteome</keyword>
<dbReference type="PANTHER" id="PTHR36934">
    <property type="entry name" value="BLR0278 PROTEIN"/>
    <property type="match status" value="1"/>
</dbReference>
<dbReference type="InterPro" id="IPR029069">
    <property type="entry name" value="HotDog_dom_sf"/>
</dbReference>
<dbReference type="Proteomes" id="UP001501459">
    <property type="component" value="Unassembled WGS sequence"/>
</dbReference>
<gene>
    <name evidence="2" type="ORF">GCM10008983_16730</name>
</gene>
<dbReference type="Pfam" id="PF22636">
    <property type="entry name" value="FlK"/>
    <property type="match status" value="1"/>
</dbReference>
<dbReference type="PIRSF" id="PIRSF014972">
    <property type="entry name" value="FlK"/>
    <property type="match status" value="1"/>
</dbReference>
<dbReference type="InterPro" id="IPR054485">
    <property type="entry name" value="FlK-like_dom"/>
</dbReference>
<dbReference type="PANTHER" id="PTHR36934:SF1">
    <property type="entry name" value="THIOESTERASE DOMAIN-CONTAINING PROTEIN"/>
    <property type="match status" value="1"/>
</dbReference>
<accession>A0ABN0Z9L0</accession>
<dbReference type="EMBL" id="BAAADM010000041">
    <property type="protein sequence ID" value="GAA0440364.1"/>
    <property type="molecule type" value="Genomic_DNA"/>
</dbReference>
<dbReference type="InterPro" id="IPR025540">
    <property type="entry name" value="FlK"/>
</dbReference>
<dbReference type="RefSeq" id="WP_343752387.1">
    <property type="nucleotide sequence ID" value="NZ_BAAADM010000041.1"/>
</dbReference>
<feature type="domain" description="Fluoroacetyl-CoA-specific thioesterase-like" evidence="1">
    <location>
        <begin position="17"/>
        <end position="119"/>
    </location>
</feature>
<evidence type="ECO:0000259" key="1">
    <source>
        <dbReference type="Pfam" id="PF22636"/>
    </source>
</evidence>
<name>A0ABN0Z9L0_9BACI</name>
<proteinExistence type="predicted"/>
<organism evidence="2 3">
    <name type="scientific">Lentibacillus halophilus</name>
    <dbReference type="NCBI Taxonomy" id="295065"/>
    <lineage>
        <taxon>Bacteria</taxon>
        <taxon>Bacillati</taxon>
        <taxon>Bacillota</taxon>
        <taxon>Bacilli</taxon>
        <taxon>Bacillales</taxon>
        <taxon>Bacillaceae</taxon>
        <taxon>Lentibacillus</taxon>
    </lineage>
</organism>
<evidence type="ECO:0000313" key="3">
    <source>
        <dbReference type="Proteomes" id="UP001501459"/>
    </source>
</evidence>
<protein>
    <submittedName>
        <fullName evidence="2">Thioesterase family protein</fullName>
    </submittedName>
</protein>
<dbReference type="SUPFAM" id="SSF54637">
    <property type="entry name" value="Thioesterase/thiol ester dehydrase-isomerase"/>
    <property type="match status" value="1"/>
</dbReference>
<reference evidence="2 3" key="1">
    <citation type="journal article" date="2019" name="Int. J. Syst. Evol. Microbiol.">
        <title>The Global Catalogue of Microorganisms (GCM) 10K type strain sequencing project: providing services to taxonomists for standard genome sequencing and annotation.</title>
        <authorList>
            <consortium name="The Broad Institute Genomics Platform"/>
            <consortium name="The Broad Institute Genome Sequencing Center for Infectious Disease"/>
            <person name="Wu L."/>
            <person name="Ma J."/>
        </authorList>
    </citation>
    <scope>NUCLEOTIDE SEQUENCE [LARGE SCALE GENOMIC DNA]</scope>
    <source>
        <strain evidence="2 3">JCM 12149</strain>
    </source>
</reference>
<sequence length="132" mass="14513">MKKGLHMGSSTFLTDTVTQDMVAQFGGEVVHPVYSTVAMVYHMEWTSRLLVLPFLDENEEGMGAEVSVKHIAPTGLGTQVNITATVTDMTDHKVITEVLIENEQGLIGRGEVKQAILPKKTVELKVKKSMNE</sequence>
<evidence type="ECO:0000313" key="2">
    <source>
        <dbReference type="EMBL" id="GAA0440364.1"/>
    </source>
</evidence>
<comment type="caution">
    <text evidence="2">The sequence shown here is derived from an EMBL/GenBank/DDBJ whole genome shotgun (WGS) entry which is preliminary data.</text>
</comment>